<evidence type="ECO:0000313" key="1">
    <source>
        <dbReference type="EMBL" id="OGD34293.1"/>
    </source>
</evidence>
<protein>
    <submittedName>
        <fullName evidence="1">Uncharacterized protein</fullName>
    </submittedName>
</protein>
<gene>
    <name evidence="1" type="ORF">A2988_02070</name>
</gene>
<organism evidence="1 2">
    <name type="scientific">Candidatus Azambacteria bacterium RIFCSPLOWO2_01_FULL_46_25</name>
    <dbReference type="NCBI Taxonomy" id="1797298"/>
    <lineage>
        <taxon>Bacteria</taxon>
        <taxon>Candidatus Azamiibacteriota</taxon>
    </lineage>
</organism>
<proteinExistence type="predicted"/>
<dbReference type="Proteomes" id="UP000176650">
    <property type="component" value="Unassembled WGS sequence"/>
</dbReference>
<evidence type="ECO:0000313" key="2">
    <source>
        <dbReference type="Proteomes" id="UP000176650"/>
    </source>
</evidence>
<reference evidence="1 2" key="1">
    <citation type="journal article" date="2016" name="Nat. Commun.">
        <title>Thousands of microbial genomes shed light on interconnected biogeochemical processes in an aquifer system.</title>
        <authorList>
            <person name="Anantharaman K."/>
            <person name="Brown C.T."/>
            <person name="Hug L.A."/>
            <person name="Sharon I."/>
            <person name="Castelle C.J."/>
            <person name="Probst A.J."/>
            <person name="Thomas B.C."/>
            <person name="Singh A."/>
            <person name="Wilkins M.J."/>
            <person name="Karaoz U."/>
            <person name="Brodie E.L."/>
            <person name="Williams K.H."/>
            <person name="Hubbard S.S."/>
            <person name="Banfield J.F."/>
        </authorList>
    </citation>
    <scope>NUCLEOTIDE SEQUENCE [LARGE SCALE GENOMIC DNA]</scope>
</reference>
<dbReference type="EMBL" id="MEYS01000001">
    <property type="protein sequence ID" value="OGD34293.1"/>
    <property type="molecule type" value="Genomic_DNA"/>
</dbReference>
<sequence>MEDYKKTISELIRKHMVVLGPNIALAVARKIPALKLADNGDALEIAGDPKAALAAVADAYITFAGEISVMLLGSVTGEYHGH</sequence>
<name>A0A1F5BUM6_9BACT</name>
<dbReference type="AlphaFoldDB" id="A0A1F5BUM6"/>
<comment type="caution">
    <text evidence="1">The sequence shown here is derived from an EMBL/GenBank/DDBJ whole genome shotgun (WGS) entry which is preliminary data.</text>
</comment>
<dbReference type="STRING" id="1797298.A2988_02070"/>
<accession>A0A1F5BUM6</accession>